<proteinExistence type="predicted"/>
<protein>
    <submittedName>
        <fullName evidence="1">Uncharacterized protein</fullName>
    </submittedName>
</protein>
<comment type="caution">
    <text evidence="1">The sequence shown here is derived from an EMBL/GenBank/DDBJ whole genome shotgun (WGS) entry which is preliminary data.</text>
</comment>
<dbReference type="AlphaFoldDB" id="A0A645G064"/>
<gene>
    <name evidence="1" type="ORF">SDC9_167596</name>
</gene>
<sequence>MKYGERVEKIFNLDCELNENKLCFYYVQINCEIQDRDLVACALIKIVHKAFKGFIGYLIRWNNELCFGAKGTKTENTSDDYIISNWWGINNWKDTVLDFSFDMFEDTTNISTFCEYMETIRKNTHLVNKESNLSKYDRNLINDEYINSLMQLSKIYNFDMSNWIRKKYSQMDNCVNYYCNYETIIQSLDCIGSNTVSSYEMLEQAEMIDKVSEKPASYDSNKDDHNYDDINQKIQSIEESVFEDAEELLKYV</sequence>
<evidence type="ECO:0000313" key="1">
    <source>
        <dbReference type="EMBL" id="MPN20218.1"/>
    </source>
</evidence>
<reference evidence="1" key="1">
    <citation type="submission" date="2019-08" db="EMBL/GenBank/DDBJ databases">
        <authorList>
            <person name="Kucharzyk K."/>
            <person name="Murdoch R.W."/>
            <person name="Higgins S."/>
            <person name="Loffler F."/>
        </authorList>
    </citation>
    <scope>NUCLEOTIDE SEQUENCE</scope>
</reference>
<accession>A0A645G064</accession>
<name>A0A645G064_9ZZZZ</name>
<dbReference type="EMBL" id="VSSQ01067912">
    <property type="protein sequence ID" value="MPN20218.1"/>
    <property type="molecule type" value="Genomic_DNA"/>
</dbReference>
<organism evidence="1">
    <name type="scientific">bioreactor metagenome</name>
    <dbReference type="NCBI Taxonomy" id="1076179"/>
    <lineage>
        <taxon>unclassified sequences</taxon>
        <taxon>metagenomes</taxon>
        <taxon>ecological metagenomes</taxon>
    </lineage>
</organism>